<evidence type="ECO:0000256" key="1">
    <source>
        <dbReference type="SAM" id="MobiDB-lite"/>
    </source>
</evidence>
<name>A0A6F9DH73_9ASCI</name>
<sequence>MELAAALDSVQNGLLNLTVKIEAGMMGMAGFPGVHVPPLPGFMPPPNQAPPQQGTSPGFPPESHFSGRGPMGQFAYGAFPGQPNMFYGMGSGTFGNQVPPGAGPTSYSWSSTSNDANGSRQQAQYQAATSKQQQQQPKQQQQQQPPQQQQQQAQPEPPKSSTKEPEPTPAPAPDIRSSISRNQEKLEMLLRMKNLPSTDDS</sequence>
<dbReference type="EMBL" id="LR786393">
    <property type="protein sequence ID" value="CAB3260698.1"/>
    <property type="molecule type" value="mRNA"/>
</dbReference>
<dbReference type="AlphaFoldDB" id="A0A6F9DH73"/>
<reference evidence="2" key="1">
    <citation type="submission" date="2020-04" db="EMBL/GenBank/DDBJ databases">
        <authorList>
            <person name="Neveu A P."/>
        </authorList>
    </citation>
    <scope>NUCLEOTIDE SEQUENCE</scope>
    <source>
        <tissue evidence="2">Whole embryo</tissue>
    </source>
</reference>
<proteinExistence type="evidence at transcript level"/>
<evidence type="ECO:0000313" key="2">
    <source>
        <dbReference type="EMBL" id="CAB3260698.1"/>
    </source>
</evidence>
<accession>A0A6F9DH73</accession>
<feature type="compositionally biased region" description="Low complexity" evidence="1">
    <location>
        <begin position="121"/>
        <end position="154"/>
    </location>
</feature>
<feature type="compositionally biased region" description="Pro residues" evidence="1">
    <location>
        <begin position="39"/>
        <end position="49"/>
    </location>
</feature>
<gene>
    <name evidence="2" type="primary">LOC100175581</name>
</gene>
<organism evidence="2">
    <name type="scientific">Phallusia mammillata</name>
    <dbReference type="NCBI Taxonomy" id="59560"/>
    <lineage>
        <taxon>Eukaryota</taxon>
        <taxon>Metazoa</taxon>
        <taxon>Chordata</taxon>
        <taxon>Tunicata</taxon>
        <taxon>Ascidiacea</taxon>
        <taxon>Phlebobranchia</taxon>
        <taxon>Ascidiidae</taxon>
        <taxon>Phallusia</taxon>
    </lineage>
</organism>
<protein>
    <submittedName>
        <fullName evidence="2">Uncharacterized protein LOC100175581</fullName>
    </submittedName>
</protein>
<feature type="region of interest" description="Disordered" evidence="1">
    <location>
        <begin position="39"/>
        <end position="201"/>
    </location>
</feature>
<feature type="compositionally biased region" description="Polar residues" evidence="1">
    <location>
        <begin position="105"/>
        <end position="120"/>
    </location>
</feature>